<protein>
    <submittedName>
        <fullName evidence="1">Uncharacterized protein</fullName>
    </submittedName>
</protein>
<name>A0ACD2ZZU9_9AGAR</name>
<organism evidence="1 2">
    <name type="scientific">Pluteus cervinus</name>
    <dbReference type="NCBI Taxonomy" id="181527"/>
    <lineage>
        <taxon>Eukaryota</taxon>
        <taxon>Fungi</taxon>
        <taxon>Dikarya</taxon>
        <taxon>Basidiomycota</taxon>
        <taxon>Agaricomycotina</taxon>
        <taxon>Agaricomycetes</taxon>
        <taxon>Agaricomycetidae</taxon>
        <taxon>Agaricales</taxon>
        <taxon>Pluteineae</taxon>
        <taxon>Pluteaceae</taxon>
        <taxon>Pluteus</taxon>
    </lineage>
</organism>
<accession>A0ACD2ZZU9</accession>
<dbReference type="Proteomes" id="UP000308600">
    <property type="component" value="Unassembled WGS sequence"/>
</dbReference>
<sequence length="182" mass="19854">MTSCCPVAKSLKNLWDGKRHSPPFVNDCGSSVNSPTHPKPLGGSFTLPPGTKLDPPTRSSPCRPCQHKRLGNTPQSTLQLTLPMHAFWPLSGPFERSTSHNAIPFLSTSTDSPTSLDYSNASPPTTSSRSSRDPSTSRWLYAMTSCYPVTKSLENLWDEKRHSPPFVDDRGSNVNSPPTPSC</sequence>
<evidence type="ECO:0000313" key="2">
    <source>
        <dbReference type="Proteomes" id="UP000308600"/>
    </source>
</evidence>
<keyword evidence="2" id="KW-1185">Reference proteome</keyword>
<reference evidence="1 2" key="1">
    <citation type="journal article" date="2019" name="Nat. Ecol. Evol.">
        <title>Megaphylogeny resolves global patterns of mushroom evolution.</title>
        <authorList>
            <person name="Varga T."/>
            <person name="Krizsan K."/>
            <person name="Foldi C."/>
            <person name="Dima B."/>
            <person name="Sanchez-Garcia M."/>
            <person name="Sanchez-Ramirez S."/>
            <person name="Szollosi G.J."/>
            <person name="Szarkandi J.G."/>
            <person name="Papp V."/>
            <person name="Albert L."/>
            <person name="Andreopoulos W."/>
            <person name="Angelini C."/>
            <person name="Antonin V."/>
            <person name="Barry K.W."/>
            <person name="Bougher N.L."/>
            <person name="Buchanan P."/>
            <person name="Buyck B."/>
            <person name="Bense V."/>
            <person name="Catcheside P."/>
            <person name="Chovatia M."/>
            <person name="Cooper J."/>
            <person name="Damon W."/>
            <person name="Desjardin D."/>
            <person name="Finy P."/>
            <person name="Geml J."/>
            <person name="Haridas S."/>
            <person name="Hughes K."/>
            <person name="Justo A."/>
            <person name="Karasinski D."/>
            <person name="Kautmanova I."/>
            <person name="Kiss B."/>
            <person name="Kocsube S."/>
            <person name="Kotiranta H."/>
            <person name="LaButti K.M."/>
            <person name="Lechner B.E."/>
            <person name="Liimatainen K."/>
            <person name="Lipzen A."/>
            <person name="Lukacs Z."/>
            <person name="Mihaltcheva S."/>
            <person name="Morgado L.N."/>
            <person name="Niskanen T."/>
            <person name="Noordeloos M.E."/>
            <person name="Ohm R.A."/>
            <person name="Ortiz-Santana B."/>
            <person name="Ovrebo C."/>
            <person name="Racz N."/>
            <person name="Riley R."/>
            <person name="Savchenko A."/>
            <person name="Shiryaev A."/>
            <person name="Soop K."/>
            <person name="Spirin V."/>
            <person name="Szebenyi C."/>
            <person name="Tomsovsky M."/>
            <person name="Tulloss R.E."/>
            <person name="Uehling J."/>
            <person name="Grigoriev I.V."/>
            <person name="Vagvolgyi C."/>
            <person name="Papp T."/>
            <person name="Martin F.M."/>
            <person name="Miettinen O."/>
            <person name="Hibbett D.S."/>
            <person name="Nagy L.G."/>
        </authorList>
    </citation>
    <scope>NUCLEOTIDE SEQUENCE [LARGE SCALE GENOMIC DNA]</scope>
    <source>
        <strain evidence="1 2">NL-1719</strain>
    </source>
</reference>
<dbReference type="EMBL" id="ML209131">
    <property type="protein sequence ID" value="TFK58950.1"/>
    <property type="molecule type" value="Genomic_DNA"/>
</dbReference>
<gene>
    <name evidence="1" type="ORF">BDN72DRAFT_906275</name>
</gene>
<evidence type="ECO:0000313" key="1">
    <source>
        <dbReference type="EMBL" id="TFK58950.1"/>
    </source>
</evidence>
<proteinExistence type="predicted"/>